<keyword evidence="8" id="KW-1185">Reference proteome</keyword>
<dbReference type="InterPro" id="IPR050306">
    <property type="entry name" value="PfkB_Carbo_kinase"/>
</dbReference>
<dbReference type="PANTHER" id="PTHR43085:SF1">
    <property type="entry name" value="PSEUDOURIDINE KINASE-RELATED"/>
    <property type="match status" value="1"/>
</dbReference>
<keyword evidence="5" id="KW-0067">ATP-binding</keyword>
<evidence type="ECO:0000313" key="7">
    <source>
        <dbReference type="EMBL" id="QBI21738.1"/>
    </source>
</evidence>
<dbReference type="PROSITE" id="PS00584">
    <property type="entry name" value="PFKB_KINASES_2"/>
    <property type="match status" value="1"/>
</dbReference>
<keyword evidence="2" id="KW-0808">Transferase</keyword>
<evidence type="ECO:0000256" key="5">
    <source>
        <dbReference type="ARBA" id="ARBA00022840"/>
    </source>
</evidence>
<evidence type="ECO:0000256" key="3">
    <source>
        <dbReference type="ARBA" id="ARBA00022741"/>
    </source>
</evidence>
<dbReference type="InterPro" id="IPR002173">
    <property type="entry name" value="Carboh/pur_kinase_PfkB_CS"/>
</dbReference>
<dbReference type="Proteomes" id="UP000291469">
    <property type="component" value="Chromosome"/>
</dbReference>
<evidence type="ECO:0000313" key="8">
    <source>
        <dbReference type="Proteomes" id="UP000291469"/>
    </source>
</evidence>
<dbReference type="EMBL" id="CP036402">
    <property type="protein sequence ID" value="QBI21738.1"/>
    <property type="molecule type" value="Genomic_DNA"/>
</dbReference>
<comment type="similarity">
    <text evidence="1">Belongs to the carbohydrate kinase PfkB family.</text>
</comment>
<organism evidence="7 8">
    <name type="scientific">Egibacter rhizosphaerae</name>
    <dbReference type="NCBI Taxonomy" id="1670831"/>
    <lineage>
        <taxon>Bacteria</taxon>
        <taxon>Bacillati</taxon>
        <taxon>Actinomycetota</taxon>
        <taxon>Nitriliruptoria</taxon>
        <taxon>Egibacterales</taxon>
        <taxon>Egibacteraceae</taxon>
        <taxon>Egibacter</taxon>
    </lineage>
</organism>
<dbReference type="InterPro" id="IPR029056">
    <property type="entry name" value="Ribokinase-like"/>
</dbReference>
<gene>
    <name evidence="7" type="ORF">ER308_20705</name>
</gene>
<dbReference type="Pfam" id="PF00294">
    <property type="entry name" value="PfkB"/>
    <property type="match status" value="1"/>
</dbReference>
<reference evidence="7 8" key="1">
    <citation type="submission" date="2019-01" db="EMBL/GenBank/DDBJ databases">
        <title>Egibacter rhizosphaerae EGI 80759T.</title>
        <authorList>
            <person name="Chen D.-D."/>
            <person name="Tian Y."/>
            <person name="Jiao J.-Y."/>
            <person name="Zhang X.-T."/>
            <person name="Zhang Y.-G."/>
            <person name="Zhang Y."/>
            <person name="Xiao M."/>
            <person name="Shu W.-S."/>
            <person name="Li W.-J."/>
        </authorList>
    </citation>
    <scope>NUCLEOTIDE SEQUENCE [LARGE SCALE GENOMIC DNA]</scope>
    <source>
        <strain evidence="7 8">EGI 80759</strain>
    </source>
</reference>
<keyword evidence="4 7" id="KW-0418">Kinase</keyword>
<protein>
    <submittedName>
        <fullName evidence="7">Carbohydrate kinase</fullName>
    </submittedName>
</protein>
<dbReference type="GO" id="GO:0005524">
    <property type="term" value="F:ATP binding"/>
    <property type="evidence" value="ECO:0007669"/>
    <property type="project" value="UniProtKB-KW"/>
</dbReference>
<dbReference type="SUPFAM" id="SSF53613">
    <property type="entry name" value="Ribokinase-like"/>
    <property type="match status" value="1"/>
</dbReference>
<feature type="domain" description="Carbohydrate kinase PfkB" evidence="6">
    <location>
        <begin position="6"/>
        <end position="306"/>
    </location>
</feature>
<evidence type="ECO:0000256" key="1">
    <source>
        <dbReference type="ARBA" id="ARBA00010688"/>
    </source>
</evidence>
<dbReference type="CDD" id="cd01167">
    <property type="entry name" value="bac_FRK"/>
    <property type="match status" value="1"/>
</dbReference>
<evidence type="ECO:0000256" key="2">
    <source>
        <dbReference type="ARBA" id="ARBA00022679"/>
    </source>
</evidence>
<accession>A0A411YKJ4</accession>
<dbReference type="PANTHER" id="PTHR43085">
    <property type="entry name" value="HEXOKINASE FAMILY MEMBER"/>
    <property type="match status" value="1"/>
</dbReference>
<dbReference type="OrthoDB" id="9795789at2"/>
<evidence type="ECO:0000256" key="4">
    <source>
        <dbReference type="ARBA" id="ARBA00022777"/>
    </source>
</evidence>
<dbReference type="InterPro" id="IPR011611">
    <property type="entry name" value="PfkB_dom"/>
</dbReference>
<keyword evidence="3" id="KW-0547">Nucleotide-binding</keyword>
<dbReference type="AlphaFoldDB" id="A0A411YKJ4"/>
<dbReference type="KEGG" id="erz:ER308_20705"/>
<dbReference type="GO" id="GO:0016301">
    <property type="term" value="F:kinase activity"/>
    <property type="evidence" value="ECO:0007669"/>
    <property type="project" value="UniProtKB-KW"/>
</dbReference>
<evidence type="ECO:0000259" key="6">
    <source>
        <dbReference type="Pfam" id="PF00294"/>
    </source>
</evidence>
<proteinExistence type="inferred from homology"/>
<name>A0A411YKJ4_9ACTN</name>
<dbReference type="Gene3D" id="3.40.1190.20">
    <property type="match status" value="1"/>
</dbReference>
<sequence length="312" mass="32342">MSEVRMAEILVCGEALVDLTAARCEGERGFVPRPGGSPFNVAIGLARLGTAAGFCGRVSTDPFGRLLRRTLEADGVGTEWLSIADEPSPLAFVHLDAAGQAEYAFHFAGSAGASLRSSDVPQPLPDGVTAVHVGSIALVLEPGAAVVADLLAKAHRQGRVTSLDPNVRGRFIGDRAAYASSLEQWVAQSSVVKASTEDLAWVWPDEDPAALARRWAAGGRLVVLTDGARGALAVRGDERHEIAARATSVIDTVGAGDAFTSGLLAALDAQGCLTPEGLEQADVRAAVSFAASVAAMTCTRAGADPPHRDELR</sequence>